<evidence type="ECO:0000259" key="4">
    <source>
        <dbReference type="PROSITE" id="PS51294"/>
    </source>
</evidence>
<feature type="region of interest" description="Disordered" evidence="3">
    <location>
        <begin position="32"/>
        <end position="60"/>
    </location>
</feature>
<dbReference type="PROSITE" id="PS51294">
    <property type="entry name" value="HTH_MYB"/>
    <property type="match status" value="1"/>
</dbReference>
<evidence type="ECO:0000256" key="2">
    <source>
        <dbReference type="ARBA" id="ARBA00023242"/>
    </source>
</evidence>
<evidence type="ECO:0000313" key="5">
    <source>
        <dbReference type="EMBL" id="PKA66458.1"/>
    </source>
</evidence>
<dbReference type="OrthoDB" id="118550at2759"/>
<feature type="domain" description="HTH myb-type" evidence="4">
    <location>
        <begin position="1"/>
        <end position="29"/>
    </location>
</feature>
<dbReference type="PANTHER" id="PTHR12802">
    <property type="entry name" value="SWI/SNF COMPLEX-RELATED"/>
    <property type="match status" value="1"/>
</dbReference>
<name>A0A2I0BF82_9ASPA</name>
<dbReference type="PANTHER" id="PTHR12802:SF155">
    <property type="entry name" value="DEUBIQUITINASE MYSM1"/>
    <property type="match status" value="1"/>
</dbReference>
<proteinExistence type="predicted"/>
<gene>
    <name evidence="5" type="primary">ASG4</name>
    <name evidence="5" type="ORF">AXF42_Ash007156</name>
</gene>
<keyword evidence="6" id="KW-1185">Reference proteome</keyword>
<evidence type="ECO:0000256" key="3">
    <source>
        <dbReference type="SAM" id="MobiDB-lite"/>
    </source>
</evidence>
<accession>A0A2I0BF82</accession>
<reference evidence="5 6" key="1">
    <citation type="journal article" date="2017" name="Nature">
        <title>The Apostasia genome and the evolution of orchids.</title>
        <authorList>
            <person name="Zhang G.Q."/>
            <person name="Liu K.W."/>
            <person name="Li Z."/>
            <person name="Lohaus R."/>
            <person name="Hsiao Y.Y."/>
            <person name="Niu S.C."/>
            <person name="Wang J.Y."/>
            <person name="Lin Y.C."/>
            <person name="Xu Q."/>
            <person name="Chen L.J."/>
            <person name="Yoshida K."/>
            <person name="Fujiwara S."/>
            <person name="Wang Z.W."/>
            <person name="Zhang Y.Q."/>
            <person name="Mitsuda N."/>
            <person name="Wang M."/>
            <person name="Liu G.H."/>
            <person name="Pecoraro L."/>
            <person name="Huang H.X."/>
            <person name="Xiao X.J."/>
            <person name="Lin M."/>
            <person name="Wu X.Y."/>
            <person name="Wu W.L."/>
            <person name="Chen Y.Y."/>
            <person name="Chang S.B."/>
            <person name="Sakamoto S."/>
            <person name="Ohme-Takagi M."/>
            <person name="Yagi M."/>
            <person name="Zeng S.J."/>
            <person name="Shen C.Y."/>
            <person name="Yeh C.M."/>
            <person name="Luo Y.B."/>
            <person name="Tsai W.C."/>
            <person name="Van de Peer Y."/>
            <person name="Liu Z.J."/>
        </authorList>
    </citation>
    <scope>NUCLEOTIDE SEQUENCE [LARGE SCALE GENOMIC DNA]</scope>
    <source>
        <strain evidence="6">cv. Shenzhen</strain>
        <tissue evidence="5">Stem</tissue>
    </source>
</reference>
<feature type="compositionally biased region" description="Basic residues" evidence="3">
    <location>
        <begin position="43"/>
        <end position="53"/>
    </location>
</feature>
<dbReference type="GO" id="GO:0003677">
    <property type="term" value="F:DNA binding"/>
    <property type="evidence" value="ECO:0007669"/>
    <property type="project" value="UniProtKB-KW"/>
</dbReference>
<dbReference type="STRING" id="1088818.A0A2I0BF82"/>
<keyword evidence="2" id="KW-0539">Nucleus</keyword>
<feature type="region of interest" description="Disordered" evidence="3">
    <location>
        <begin position="277"/>
        <end position="310"/>
    </location>
</feature>
<dbReference type="Proteomes" id="UP000236161">
    <property type="component" value="Unassembled WGS sequence"/>
</dbReference>
<keyword evidence="1" id="KW-0238">DNA-binding</keyword>
<dbReference type="EMBL" id="KZ451886">
    <property type="protein sequence ID" value="PKA66458.1"/>
    <property type="molecule type" value="Genomic_DNA"/>
</dbReference>
<dbReference type="InterPro" id="IPR017930">
    <property type="entry name" value="Myb_dom"/>
</dbReference>
<feature type="compositionally biased region" description="Polar residues" evidence="3">
    <location>
        <begin position="277"/>
        <end position="304"/>
    </location>
</feature>
<sequence>MKNLIAEHIGTKTSVQIRSHAQKFFSKVERDVSMKQIEIPPPRPKRKPTHPYPRKQAYPPSKVLPVFGELERSLSSVVTASEQENRSPTSVLSAVGSDALLYDRTNRCTSDVGSSEQESGIQSPTNFEGSQLLFPGLTYSKQTTEDSAEMEVDLSPVEQPNLKKHSFEEASEPTLKLFGTTIVVNDSSKPSSTSSSSGNVALWSSDLEVKNPTEVSKEGMGVCFPMGTWPGGLLPMVYCLPSFQEDAENPAGEARIVPPPWWALYGNLPLPFSQQQQNFSSEDLNESNALQNESCGTGSNTASEGGSVYDCKKVDKNSTLGSRGFVPYKRCEVEGSRDSIKG</sequence>
<organism evidence="5 6">
    <name type="scientific">Apostasia shenzhenica</name>
    <dbReference type="NCBI Taxonomy" id="1088818"/>
    <lineage>
        <taxon>Eukaryota</taxon>
        <taxon>Viridiplantae</taxon>
        <taxon>Streptophyta</taxon>
        <taxon>Embryophyta</taxon>
        <taxon>Tracheophyta</taxon>
        <taxon>Spermatophyta</taxon>
        <taxon>Magnoliopsida</taxon>
        <taxon>Liliopsida</taxon>
        <taxon>Asparagales</taxon>
        <taxon>Orchidaceae</taxon>
        <taxon>Apostasioideae</taxon>
        <taxon>Apostasia</taxon>
    </lineage>
</organism>
<evidence type="ECO:0000313" key="6">
    <source>
        <dbReference type="Proteomes" id="UP000236161"/>
    </source>
</evidence>
<dbReference type="AlphaFoldDB" id="A0A2I0BF82"/>
<protein>
    <submittedName>
        <fullName evidence="5">Transcription factor ASG4</fullName>
    </submittedName>
</protein>
<evidence type="ECO:0000256" key="1">
    <source>
        <dbReference type="ARBA" id="ARBA00023125"/>
    </source>
</evidence>